<dbReference type="EMBL" id="JANQDX010000008">
    <property type="protein sequence ID" value="KAL0920000.1"/>
    <property type="molecule type" value="Genomic_DNA"/>
</dbReference>
<dbReference type="Pfam" id="PF00078">
    <property type="entry name" value="RVT_1"/>
    <property type="match status" value="1"/>
</dbReference>
<sequence>MDKTSRHGFRQGCLLSPYLFILYSELLSKALHQHGYSVGIAISNWEDKLLHLLYADDILLFVEASSAKQLQLGRSKEWRIFLGYRRVEELEYIGIKLSMRKLTALIFLIS</sequence>
<accession>A0ABD0V5E7</accession>
<protein>
    <recommendedName>
        <fullName evidence="1">Reverse transcriptase domain-containing protein</fullName>
    </recommendedName>
</protein>
<evidence type="ECO:0000313" key="2">
    <source>
        <dbReference type="EMBL" id="KAL0920000.1"/>
    </source>
</evidence>
<dbReference type="AlphaFoldDB" id="A0ABD0V5E7"/>
<name>A0ABD0V5E7_DENTH</name>
<evidence type="ECO:0000313" key="3">
    <source>
        <dbReference type="Proteomes" id="UP001552299"/>
    </source>
</evidence>
<feature type="domain" description="Reverse transcriptase" evidence="1">
    <location>
        <begin position="5"/>
        <end position="69"/>
    </location>
</feature>
<evidence type="ECO:0000259" key="1">
    <source>
        <dbReference type="Pfam" id="PF00078"/>
    </source>
</evidence>
<gene>
    <name evidence="2" type="ORF">M5K25_009098</name>
</gene>
<dbReference type="InterPro" id="IPR000477">
    <property type="entry name" value="RT_dom"/>
</dbReference>
<keyword evidence="3" id="KW-1185">Reference proteome</keyword>
<comment type="caution">
    <text evidence="2">The sequence shown here is derived from an EMBL/GenBank/DDBJ whole genome shotgun (WGS) entry which is preliminary data.</text>
</comment>
<reference evidence="2 3" key="1">
    <citation type="journal article" date="2024" name="Plant Biotechnol. J.">
        <title>Dendrobium thyrsiflorum genome and its molecular insights into genes involved in important horticultural traits.</title>
        <authorList>
            <person name="Chen B."/>
            <person name="Wang J.Y."/>
            <person name="Zheng P.J."/>
            <person name="Li K.L."/>
            <person name="Liang Y.M."/>
            <person name="Chen X.F."/>
            <person name="Zhang C."/>
            <person name="Zhao X."/>
            <person name="He X."/>
            <person name="Zhang G.Q."/>
            <person name="Liu Z.J."/>
            <person name="Xu Q."/>
        </authorList>
    </citation>
    <scope>NUCLEOTIDE SEQUENCE [LARGE SCALE GENOMIC DNA]</scope>
    <source>
        <strain evidence="2">GZMU011</strain>
    </source>
</reference>
<organism evidence="2 3">
    <name type="scientific">Dendrobium thyrsiflorum</name>
    <name type="common">Pinecone-like raceme dendrobium</name>
    <name type="synonym">Orchid</name>
    <dbReference type="NCBI Taxonomy" id="117978"/>
    <lineage>
        <taxon>Eukaryota</taxon>
        <taxon>Viridiplantae</taxon>
        <taxon>Streptophyta</taxon>
        <taxon>Embryophyta</taxon>
        <taxon>Tracheophyta</taxon>
        <taxon>Spermatophyta</taxon>
        <taxon>Magnoliopsida</taxon>
        <taxon>Liliopsida</taxon>
        <taxon>Asparagales</taxon>
        <taxon>Orchidaceae</taxon>
        <taxon>Epidendroideae</taxon>
        <taxon>Malaxideae</taxon>
        <taxon>Dendrobiinae</taxon>
        <taxon>Dendrobium</taxon>
    </lineage>
</organism>
<dbReference type="Proteomes" id="UP001552299">
    <property type="component" value="Unassembled WGS sequence"/>
</dbReference>
<proteinExistence type="predicted"/>